<gene>
    <name evidence="1" type="ordered locus">Minf_0535</name>
</gene>
<dbReference type="STRING" id="481448.Minf_0535"/>
<dbReference type="KEGG" id="min:Minf_0535"/>
<name>B3DZH6_METI4</name>
<dbReference type="EMBL" id="CP000975">
    <property type="protein sequence ID" value="ACD82593.1"/>
    <property type="molecule type" value="Genomic_DNA"/>
</dbReference>
<sequence length="54" mass="6367">MQKGAAQHQGLIREIARPRQGKKKIIFRFFCCKMPRLTLSKKVEKRNPLFLLDP</sequence>
<proteinExistence type="predicted"/>
<dbReference type="AlphaFoldDB" id="B3DZH6"/>
<dbReference type="HOGENOM" id="CLU_3045212_0_0_0"/>
<reference evidence="1 2" key="1">
    <citation type="journal article" date="2008" name="Biol. Direct">
        <title>Complete genome sequence of the extremely acidophilic methanotroph isolate V4, Methylacidiphilum infernorum, a representative of the bacterial phylum Verrucomicrobia.</title>
        <authorList>
            <person name="Hou S."/>
            <person name="Makarova K.S."/>
            <person name="Saw J.H."/>
            <person name="Senin P."/>
            <person name="Ly B.V."/>
            <person name="Zhou Z."/>
            <person name="Ren Y."/>
            <person name="Wang J."/>
            <person name="Galperin M.Y."/>
            <person name="Omelchenko M.V."/>
            <person name="Wolf Y.I."/>
            <person name="Yutin N."/>
            <person name="Koonin E.V."/>
            <person name="Stott M.B."/>
            <person name="Mountain B.W."/>
            <person name="Crowe M.A."/>
            <person name="Smirnova A.V."/>
            <person name="Dunfield P.F."/>
            <person name="Feng L."/>
            <person name="Wang L."/>
            <person name="Alam M."/>
        </authorList>
    </citation>
    <scope>NUCLEOTIDE SEQUENCE [LARGE SCALE GENOMIC DNA]</scope>
    <source>
        <strain evidence="2">Isolate V4</strain>
    </source>
</reference>
<accession>B3DZH6</accession>
<dbReference type="Proteomes" id="UP000009149">
    <property type="component" value="Chromosome"/>
</dbReference>
<organism evidence="1 2">
    <name type="scientific">Methylacidiphilum infernorum (isolate V4)</name>
    <name type="common">Methylokorus infernorum (strain V4)</name>
    <dbReference type="NCBI Taxonomy" id="481448"/>
    <lineage>
        <taxon>Bacteria</taxon>
        <taxon>Pseudomonadati</taxon>
        <taxon>Verrucomicrobiota</taxon>
        <taxon>Methylacidiphilae</taxon>
        <taxon>Methylacidiphilales</taxon>
        <taxon>Methylacidiphilaceae</taxon>
        <taxon>Methylacidiphilum (ex Ratnadevi et al. 2023)</taxon>
    </lineage>
</organism>
<evidence type="ECO:0000313" key="2">
    <source>
        <dbReference type="Proteomes" id="UP000009149"/>
    </source>
</evidence>
<protein>
    <submittedName>
        <fullName evidence="1">Uncharacterized protein</fullName>
    </submittedName>
</protein>
<evidence type="ECO:0000313" key="1">
    <source>
        <dbReference type="EMBL" id="ACD82593.1"/>
    </source>
</evidence>